<dbReference type="AlphaFoldDB" id="A0A1X9YS74"/>
<dbReference type="Pfam" id="PF12508">
    <property type="entry name" value="Transposon_TraM"/>
    <property type="match status" value="1"/>
</dbReference>
<evidence type="ECO:0000313" key="2">
    <source>
        <dbReference type="EMBL" id="ARS35735.1"/>
    </source>
</evidence>
<dbReference type="RefSeq" id="WP_025606798.1">
    <property type="nucleotide sequence ID" value="NZ_CP021235.1"/>
</dbReference>
<proteinExistence type="predicted"/>
<organism evidence="2 3">
    <name type="scientific">Pontibacter actiniarum</name>
    <dbReference type="NCBI Taxonomy" id="323450"/>
    <lineage>
        <taxon>Bacteria</taxon>
        <taxon>Pseudomonadati</taxon>
        <taxon>Bacteroidota</taxon>
        <taxon>Cytophagia</taxon>
        <taxon>Cytophagales</taxon>
        <taxon>Hymenobacteraceae</taxon>
        <taxon>Pontibacter</taxon>
    </lineage>
</organism>
<evidence type="ECO:0000259" key="1">
    <source>
        <dbReference type="Pfam" id="PF12508"/>
    </source>
</evidence>
<accession>A0A1X9YS74</accession>
<dbReference type="EMBL" id="CP021235">
    <property type="protein sequence ID" value="ARS35735.1"/>
    <property type="molecule type" value="Genomic_DNA"/>
</dbReference>
<gene>
    <name evidence="2" type="ORF">CA264_09940</name>
</gene>
<dbReference type="KEGG" id="pact:CA264_09940"/>
<name>A0A1X9YS74_9BACT</name>
<dbReference type="OrthoDB" id="1453786at2"/>
<reference evidence="3" key="1">
    <citation type="submission" date="2017-05" db="EMBL/GenBank/DDBJ databases">
        <authorList>
            <person name="Ray J."/>
            <person name="Price M."/>
            <person name="Deutschbauer A."/>
        </authorList>
    </citation>
    <scope>NUCLEOTIDE SEQUENCE [LARGE SCALE GENOMIC DNA]</scope>
    <source>
        <strain evidence="3">DSM 19842</strain>
    </source>
</reference>
<dbReference type="STRING" id="709015.GCA_000472485_02009"/>
<evidence type="ECO:0000313" key="3">
    <source>
        <dbReference type="Proteomes" id="UP000266292"/>
    </source>
</evidence>
<protein>
    <submittedName>
        <fullName evidence="2">Conjugative transposon protein TraM</fullName>
    </submittedName>
</protein>
<feature type="domain" description="Conjugative transposon TraM C-terminal" evidence="1">
    <location>
        <begin position="266"/>
        <end position="409"/>
    </location>
</feature>
<keyword evidence="3" id="KW-1185">Reference proteome</keyword>
<dbReference type="Proteomes" id="UP000266292">
    <property type="component" value="Chromosome"/>
</dbReference>
<dbReference type="InterPro" id="IPR055407">
    <property type="entry name" value="TraM_C"/>
</dbReference>
<dbReference type="NCBIfam" id="TIGR03779">
    <property type="entry name" value="Bac_Flav_CT_M"/>
    <property type="match status" value="1"/>
</dbReference>
<dbReference type="InterPro" id="IPR022187">
    <property type="entry name" value="Conjug_transposon_TraM"/>
</dbReference>
<sequence>MKHPTSTMSSSRRRRLLLVLPLLSFPFITLLFWALGGGQTRKLYPQDSAQVGLNPSLPHAQLEEGMAAGKLGYYQQAAHDSAQWLELQHKDPYAPGLVVGGLPPVQTSGALSSLSGSASEGYQTQQAQVYQKLRQLEAALEDVPVVAPAARTQALPQQTVADIQLGRLEQLMRSAQHEGGADPEMQQVSGMLDKILDIQHPQRVLERSMHSSQTGAGQVFSLSFAGPGAPISLLGQHGQEAPVDSVQGFYGWDTPVTADLAPNMLPAVVQETQALVTGAIVKLRLEADVLLNGTRIPRGSFVFGTVALEGERLRIKVSSIRRGQRLFPVDLSAYDLDGLEGLYIPGAITREVARQSADRAVQGFGLPSLDSSPELQAARAGVAAAKSLFSKQAKLVRATVKAGYRVLLRDARQT</sequence>